<proteinExistence type="predicted"/>
<comment type="caution">
    <text evidence="3">The sequence shown here is derived from an EMBL/GenBank/DDBJ whole genome shotgun (WGS) entry which is preliminary data.</text>
</comment>
<dbReference type="Proteomes" id="UP000094271">
    <property type="component" value="Unassembled WGS sequence"/>
</dbReference>
<keyword evidence="1" id="KW-0812">Transmembrane</keyword>
<evidence type="ECO:0000256" key="1">
    <source>
        <dbReference type="SAM" id="Phobius"/>
    </source>
</evidence>
<dbReference type="GO" id="GO:0004222">
    <property type="term" value="F:metalloendopeptidase activity"/>
    <property type="evidence" value="ECO:0007669"/>
    <property type="project" value="TreeGrafter"/>
</dbReference>
<feature type="transmembrane region" description="Helical" evidence="1">
    <location>
        <begin position="26"/>
        <end position="49"/>
    </location>
</feature>
<dbReference type="RefSeq" id="WP_069432231.1">
    <property type="nucleotide sequence ID" value="NZ_MEHA01000034.1"/>
</dbReference>
<organism evidence="3 4">
    <name type="scientific">Eisenbergiella tayi</name>
    <dbReference type="NCBI Taxonomy" id="1432052"/>
    <lineage>
        <taxon>Bacteria</taxon>
        <taxon>Bacillati</taxon>
        <taxon>Bacillota</taxon>
        <taxon>Clostridia</taxon>
        <taxon>Lachnospirales</taxon>
        <taxon>Lachnospiraceae</taxon>
        <taxon>Eisenbergiella</taxon>
    </lineage>
</organism>
<dbReference type="AlphaFoldDB" id="A0A1E3U8L5"/>
<keyword evidence="1" id="KW-1133">Transmembrane helix</keyword>
<dbReference type="OrthoDB" id="3186156at2"/>
<feature type="domain" description="M23ase beta-sheet core" evidence="2">
    <location>
        <begin position="266"/>
        <end position="361"/>
    </location>
</feature>
<evidence type="ECO:0000313" key="4">
    <source>
        <dbReference type="Proteomes" id="UP000094271"/>
    </source>
</evidence>
<dbReference type="PANTHER" id="PTHR21666:SF270">
    <property type="entry name" value="MUREIN HYDROLASE ACTIVATOR ENVC"/>
    <property type="match status" value="1"/>
</dbReference>
<accession>A0A1E3U8L5</accession>
<protein>
    <submittedName>
        <fullName evidence="3">Peptidase M23</fullName>
    </submittedName>
</protein>
<evidence type="ECO:0000259" key="2">
    <source>
        <dbReference type="Pfam" id="PF01551"/>
    </source>
</evidence>
<dbReference type="Pfam" id="PF01551">
    <property type="entry name" value="Peptidase_M23"/>
    <property type="match status" value="1"/>
</dbReference>
<dbReference type="InterPro" id="IPR011055">
    <property type="entry name" value="Dup_hybrid_motif"/>
</dbReference>
<name>A0A1E3U8L5_9FIRM</name>
<reference evidence="3 4" key="1">
    <citation type="submission" date="2016-08" db="EMBL/GenBank/DDBJ databases">
        <authorList>
            <person name="Seilhamer J.J."/>
        </authorList>
    </citation>
    <scope>NUCLEOTIDE SEQUENCE [LARGE SCALE GENOMIC DNA]</scope>
    <source>
        <strain evidence="3 4">NML150140-1</strain>
    </source>
</reference>
<dbReference type="InterPro" id="IPR016047">
    <property type="entry name" value="M23ase_b-sheet_dom"/>
</dbReference>
<sequence>MADPATLAMLAKAAAAVLSSEKARKTIGWVIVAIFSPIIVLLVLLCSLLSGTAEHNTTALELCFHGGVISASVPEDYRGHIENMRDSFFVLDGGAAELDGQMENGDSLDRTRVKAIFYALYFGEEQPSQRAHKQYLDCFVTYEERTRTVTEADDAGNEVEVEETYTVAVPIRDLSVVYENIRSKMGTEITAEDQANATEIYYRILCGGPAPTYGSEFDIWSDGLPLSDAPFIGADGFCSPIGESWRSVVTSEFGWRKDPFTGKGAGHTGIDLGMPKGTPIRAALTGTVYLVRYSTTGYGYHVMIDHGGGFVTLYAHCSKLLVAEGQQVQAGDIIAEVGSTGRSTGNHLHFEVRINGEKQNPRSYLP</sequence>
<dbReference type="SUPFAM" id="SSF51261">
    <property type="entry name" value="Duplicated hybrid motif"/>
    <property type="match status" value="1"/>
</dbReference>
<dbReference type="InterPro" id="IPR050570">
    <property type="entry name" value="Cell_wall_metabolism_enzyme"/>
</dbReference>
<dbReference type="PANTHER" id="PTHR21666">
    <property type="entry name" value="PEPTIDASE-RELATED"/>
    <property type="match status" value="1"/>
</dbReference>
<dbReference type="EMBL" id="MEHA01000034">
    <property type="protein sequence ID" value="ODR43543.1"/>
    <property type="molecule type" value="Genomic_DNA"/>
</dbReference>
<keyword evidence="1" id="KW-0472">Membrane</keyword>
<dbReference type="Gene3D" id="2.70.70.10">
    <property type="entry name" value="Glucose Permease (Domain IIA)"/>
    <property type="match status" value="1"/>
</dbReference>
<gene>
    <name evidence="3" type="ORF">BEI59_30385</name>
</gene>
<dbReference type="CDD" id="cd12797">
    <property type="entry name" value="M23_peptidase"/>
    <property type="match status" value="1"/>
</dbReference>
<evidence type="ECO:0000313" key="3">
    <source>
        <dbReference type="EMBL" id="ODR43543.1"/>
    </source>
</evidence>